<organism evidence="3 4">
    <name type="scientific">Comamonas faecalis</name>
    <dbReference type="NCBI Taxonomy" id="1387849"/>
    <lineage>
        <taxon>Bacteria</taxon>
        <taxon>Pseudomonadati</taxon>
        <taxon>Pseudomonadota</taxon>
        <taxon>Betaproteobacteria</taxon>
        <taxon>Burkholderiales</taxon>
        <taxon>Comamonadaceae</taxon>
        <taxon>Comamonas</taxon>
    </lineage>
</organism>
<dbReference type="InterPro" id="IPR036010">
    <property type="entry name" value="2Fe-2S_ferredoxin-like_sf"/>
</dbReference>
<reference evidence="4" key="1">
    <citation type="journal article" date="2019" name="Int. J. Syst. Evol. Microbiol.">
        <title>The Global Catalogue of Microorganisms (GCM) 10K type strain sequencing project: providing services to taxonomists for standard genome sequencing and annotation.</title>
        <authorList>
            <consortium name="The Broad Institute Genomics Platform"/>
            <consortium name="The Broad Institute Genome Sequencing Center for Infectious Disease"/>
            <person name="Wu L."/>
            <person name="Ma J."/>
        </authorList>
    </citation>
    <scope>NUCLEOTIDE SEQUENCE [LARGE SCALE GENOMIC DNA]</scope>
    <source>
        <strain evidence="4">JCM 17561</strain>
    </source>
</reference>
<dbReference type="SUPFAM" id="SSF51905">
    <property type="entry name" value="FAD/NAD(P)-binding domain"/>
    <property type="match status" value="1"/>
</dbReference>
<dbReference type="PANTHER" id="PTHR42949:SF3">
    <property type="entry name" value="ANAEROBIC GLYCEROL-3-PHOSPHATE DEHYDROGENASE SUBUNIT B"/>
    <property type="match status" value="1"/>
</dbReference>
<dbReference type="SUPFAM" id="SSF54292">
    <property type="entry name" value="2Fe-2S ferredoxin-like"/>
    <property type="match status" value="1"/>
</dbReference>
<dbReference type="PRINTS" id="PR00368">
    <property type="entry name" value="FADPNR"/>
</dbReference>
<dbReference type="Gene3D" id="3.50.50.60">
    <property type="entry name" value="FAD/NAD(P)-binding domain"/>
    <property type="match status" value="2"/>
</dbReference>
<sequence length="531" mass="54046">MNTAAAPLTITVDGALLQVTAGISLAAALALRPPGTTRRAVGGALRAPLCGMGVCHECRVEVDGQRRLACQTPCAPGMQVITGAADPALPDDVPHAPPGALASGPRHCDLLIIGAGPAGLAAALAAAPSGAAIVLVDDNPAPGGQIWRAGPQAQLPAQAHALREQLQRHANIRWLGGTRVVGLGPAGTPGQAPALLLENAEQGWLQTSGRLILCTGARELLLPFAGWTLPGVTGAGGLQALIKAGLAVRGERIVVAGSGPLLLAAAHTARQAGAQVLRIAEQTRWPALLGFAAQLPRWPAKAAQAASLASPALRVGWHVAQAHGDDRLASVTLTNGAAQEAIACDRLACGFGLVPNTQLGQLLGCALNAHQGLQVDTLQATGVAQVWAAGECTGFGGSEKALAEGAIAGHAAVGELHVAQALTGRRLRWQGFADALRRSFALDPALRQLPQADTLVCRCEDVAHGQLAPRSDWIDAKLHTRCGMGACQGRVCGAAAQFLYGWTPAPAHHLLAPARLATLAGMASSCDAPVP</sequence>
<evidence type="ECO:0000313" key="4">
    <source>
        <dbReference type="Proteomes" id="UP001501627"/>
    </source>
</evidence>
<dbReference type="InterPro" id="IPR041854">
    <property type="entry name" value="BFD-like_2Fe2S-bd_dom_sf"/>
</dbReference>
<comment type="caution">
    <text evidence="3">The sequence shown here is derived from an EMBL/GenBank/DDBJ whole genome shotgun (WGS) entry which is preliminary data.</text>
</comment>
<feature type="domain" description="FAD/NAD(P)-binding" evidence="2">
    <location>
        <begin position="109"/>
        <end position="397"/>
    </location>
</feature>
<name>A0ABP7RGV4_9BURK</name>
<dbReference type="InterPro" id="IPR036188">
    <property type="entry name" value="FAD/NAD-bd_sf"/>
</dbReference>
<evidence type="ECO:0000259" key="2">
    <source>
        <dbReference type="Pfam" id="PF07992"/>
    </source>
</evidence>
<dbReference type="EMBL" id="BAABBP010000018">
    <property type="protein sequence ID" value="GAA3997308.1"/>
    <property type="molecule type" value="Genomic_DNA"/>
</dbReference>
<evidence type="ECO:0000256" key="1">
    <source>
        <dbReference type="ARBA" id="ARBA00023002"/>
    </source>
</evidence>
<dbReference type="InterPro" id="IPR023753">
    <property type="entry name" value="FAD/NAD-binding_dom"/>
</dbReference>
<proteinExistence type="predicted"/>
<dbReference type="Proteomes" id="UP001501627">
    <property type="component" value="Unassembled WGS sequence"/>
</dbReference>
<gene>
    <name evidence="3" type="ORF">GCM10022279_21210</name>
</gene>
<dbReference type="InterPro" id="IPR051691">
    <property type="entry name" value="Metab_Enz_Cyan_OpOx_G3PDH"/>
</dbReference>
<keyword evidence="1" id="KW-0560">Oxidoreductase</keyword>
<dbReference type="PANTHER" id="PTHR42949">
    <property type="entry name" value="ANAEROBIC GLYCEROL-3-PHOSPHATE DEHYDROGENASE SUBUNIT B"/>
    <property type="match status" value="1"/>
</dbReference>
<dbReference type="Pfam" id="PF07992">
    <property type="entry name" value="Pyr_redox_2"/>
    <property type="match status" value="1"/>
</dbReference>
<dbReference type="InterPro" id="IPR042204">
    <property type="entry name" value="2Fe-2S-bd_N"/>
</dbReference>
<protein>
    <recommendedName>
        <fullName evidence="2">FAD/NAD(P)-binding domain-containing protein</fullName>
    </recommendedName>
</protein>
<dbReference type="PRINTS" id="PR00411">
    <property type="entry name" value="PNDRDTASEI"/>
</dbReference>
<dbReference type="Pfam" id="PF13510">
    <property type="entry name" value="Fer2_4"/>
    <property type="match status" value="1"/>
</dbReference>
<evidence type="ECO:0000313" key="3">
    <source>
        <dbReference type="EMBL" id="GAA3997308.1"/>
    </source>
</evidence>
<dbReference type="Gene3D" id="1.10.10.1100">
    <property type="entry name" value="BFD-like [2Fe-2S]-binding domain"/>
    <property type="match status" value="1"/>
</dbReference>
<keyword evidence="4" id="KW-1185">Reference proteome</keyword>
<dbReference type="Gene3D" id="3.10.20.440">
    <property type="entry name" value="2Fe-2S iron-sulphur cluster binding domain, sarcosine oxidase, alpha subunit, N-terminal domain"/>
    <property type="match status" value="1"/>
</dbReference>
<dbReference type="RefSeq" id="WP_344869669.1">
    <property type="nucleotide sequence ID" value="NZ_BAABBP010000018.1"/>
</dbReference>
<accession>A0ABP7RGV4</accession>